<evidence type="ECO:0000313" key="2">
    <source>
        <dbReference type="Proteomes" id="UP000005408"/>
    </source>
</evidence>
<dbReference type="AlphaFoldDB" id="A0A8W8NS48"/>
<organism evidence="1 2">
    <name type="scientific">Magallana gigas</name>
    <name type="common">Pacific oyster</name>
    <name type="synonym">Crassostrea gigas</name>
    <dbReference type="NCBI Taxonomy" id="29159"/>
    <lineage>
        <taxon>Eukaryota</taxon>
        <taxon>Metazoa</taxon>
        <taxon>Spiralia</taxon>
        <taxon>Lophotrochozoa</taxon>
        <taxon>Mollusca</taxon>
        <taxon>Bivalvia</taxon>
        <taxon>Autobranchia</taxon>
        <taxon>Pteriomorphia</taxon>
        <taxon>Ostreida</taxon>
        <taxon>Ostreoidea</taxon>
        <taxon>Ostreidae</taxon>
        <taxon>Magallana</taxon>
    </lineage>
</organism>
<name>A0A8W8NS48_MAGGI</name>
<dbReference type="EnsemblMetazoa" id="G9137.1">
    <property type="protein sequence ID" value="G9137.1:cds"/>
    <property type="gene ID" value="G9137"/>
</dbReference>
<dbReference type="Proteomes" id="UP000005408">
    <property type="component" value="Unassembled WGS sequence"/>
</dbReference>
<reference evidence="1" key="1">
    <citation type="submission" date="2022-08" db="UniProtKB">
        <authorList>
            <consortium name="EnsemblMetazoa"/>
        </authorList>
    </citation>
    <scope>IDENTIFICATION</scope>
    <source>
        <strain evidence="1">05x7-T-G4-1.051#20</strain>
    </source>
</reference>
<keyword evidence="2" id="KW-1185">Reference proteome</keyword>
<proteinExistence type="predicted"/>
<protein>
    <recommendedName>
        <fullName evidence="3">Reverse transcriptase zinc-binding domain-containing protein</fullName>
    </recommendedName>
</protein>
<sequence length="214" mass="26313">QPFFPKFLQLITKSKQGGRDFYDVFINQKYRKPKSEIKWENNLNLNVDNSWWKKQNILFFKITNDIQLRWFNYRIIHRILATNTFLCKIGITNTNLCSFCKLYPETLCHLFWECEFVENIWENALIWFKEQFGIDISLNKVDVLLGKYYKYYNIFNLIICIIKKHIYRSRSKKCKPSFERVKEEIVYYFHCEKHIYKKNGDVESFNKRWNLIMF</sequence>
<evidence type="ECO:0008006" key="3">
    <source>
        <dbReference type="Google" id="ProtNLM"/>
    </source>
</evidence>
<evidence type="ECO:0000313" key="1">
    <source>
        <dbReference type="EnsemblMetazoa" id="G9137.1:cds"/>
    </source>
</evidence>
<accession>A0A8W8NS48</accession>